<sequence length="81" mass="9553">MNDILSAIYRNLLESRFSASLSCPDYRRAIIRVEQCMDELRQALPAEEQELPEQFWDACSDLQLHEMEVMFQVTWTAAREI</sequence>
<dbReference type="AlphaFoldDB" id="A0A4D7APQ3"/>
<keyword evidence="2" id="KW-1185">Reference proteome</keyword>
<dbReference type="InterPro" id="IPR049215">
    <property type="entry name" value="DUF6809"/>
</dbReference>
<reference evidence="2" key="1">
    <citation type="submission" date="2018-12" db="EMBL/GenBank/DDBJ databases">
        <title>Dusodibacter welbiota gen. nov., sp. nov., isolated from human faeces and emended description of the Oscillibacter genus.</title>
        <authorList>
            <person name="Le Roy T."/>
            <person name="Van der Smissen P."/>
            <person name="Delzenne N."/>
            <person name="Muccioli G."/>
            <person name="Collet J.F."/>
            <person name="Cani P.D."/>
        </authorList>
    </citation>
    <scope>NUCLEOTIDE SEQUENCE [LARGE SCALE GENOMIC DNA]</scope>
    <source>
        <strain evidence="2">J115</strain>
    </source>
</reference>
<dbReference type="KEGG" id="obj:EIO64_10735"/>
<accession>A0A4D7APQ3</accession>
<dbReference type="RefSeq" id="WP_136891346.1">
    <property type="nucleotide sequence ID" value="NZ_CP034413.3"/>
</dbReference>
<protein>
    <submittedName>
        <fullName evidence="1">Uncharacterized protein</fullName>
    </submittedName>
</protein>
<organism evidence="1 2">
    <name type="scientific">Dysosmobacter welbionis</name>
    <dbReference type="NCBI Taxonomy" id="2093857"/>
    <lineage>
        <taxon>Bacteria</taxon>
        <taxon>Bacillati</taxon>
        <taxon>Bacillota</taxon>
        <taxon>Clostridia</taxon>
        <taxon>Eubacteriales</taxon>
        <taxon>Oscillospiraceae</taxon>
        <taxon>Dysosmobacter</taxon>
    </lineage>
</organism>
<evidence type="ECO:0000313" key="1">
    <source>
        <dbReference type="EMBL" id="QCI59638.1"/>
    </source>
</evidence>
<name>A0A4D7APQ3_9FIRM</name>
<proteinExistence type="predicted"/>
<dbReference type="Pfam" id="PF20648">
    <property type="entry name" value="DUF6809"/>
    <property type="match status" value="1"/>
</dbReference>
<dbReference type="EMBL" id="CP034413">
    <property type="protein sequence ID" value="QCI59638.1"/>
    <property type="molecule type" value="Genomic_DNA"/>
</dbReference>
<evidence type="ECO:0000313" key="2">
    <source>
        <dbReference type="Proteomes" id="UP000298642"/>
    </source>
</evidence>
<gene>
    <name evidence="1" type="ORF">EIO64_10735</name>
</gene>
<dbReference type="Proteomes" id="UP000298642">
    <property type="component" value="Chromosome"/>
</dbReference>